<evidence type="ECO:0000259" key="2">
    <source>
        <dbReference type="Pfam" id="PF05048"/>
    </source>
</evidence>
<dbReference type="InterPro" id="IPR006626">
    <property type="entry name" value="PbH1"/>
</dbReference>
<evidence type="ECO:0000313" key="4">
    <source>
        <dbReference type="Proteomes" id="UP001595821"/>
    </source>
</evidence>
<organism evidence="3 4">
    <name type="scientific">Natribaculum luteum</name>
    <dbReference type="NCBI Taxonomy" id="1586232"/>
    <lineage>
        <taxon>Archaea</taxon>
        <taxon>Methanobacteriati</taxon>
        <taxon>Methanobacteriota</taxon>
        <taxon>Stenosarchaea group</taxon>
        <taxon>Halobacteria</taxon>
        <taxon>Halobacteriales</taxon>
        <taxon>Natrialbaceae</taxon>
        <taxon>Natribaculum</taxon>
    </lineage>
</organism>
<dbReference type="SMART" id="SM00710">
    <property type="entry name" value="PbH1"/>
    <property type="match status" value="7"/>
</dbReference>
<dbReference type="SUPFAM" id="SSF51126">
    <property type="entry name" value="Pectin lyase-like"/>
    <property type="match status" value="1"/>
</dbReference>
<keyword evidence="1" id="KW-0677">Repeat</keyword>
<dbReference type="Pfam" id="PF05573">
    <property type="entry name" value="NosL"/>
    <property type="match status" value="1"/>
</dbReference>
<dbReference type="SUPFAM" id="SSF160387">
    <property type="entry name" value="NosL/MerB-like"/>
    <property type="match status" value="1"/>
</dbReference>
<dbReference type="Proteomes" id="UP001595821">
    <property type="component" value="Unassembled WGS sequence"/>
</dbReference>
<dbReference type="GeneID" id="71855660"/>
<dbReference type="PANTHER" id="PTHR22990">
    <property type="entry name" value="F-BOX ONLY PROTEIN"/>
    <property type="match status" value="1"/>
</dbReference>
<proteinExistence type="predicted"/>
<dbReference type="RefSeq" id="WP_246970446.1">
    <property type="nucleotide sequence ID" value="NZ_CP095397.1"/>
</dbReference>
<dbReference type="InterPro" id="IPR012334">
    <property type="entry name" value="Pectin_lyas_fold"/>
</dbReference>
<evidence type="ECO:0000256" key="1">
    <source>
        <dbReference type="ARBA" id="ARBA00022737"/>
    </source>
</evidence>
<reference evidence="3 4" key="1">
    <citation type="journal article" date="2014" name="Int. J. Syst. Evol. Microbiol.">
        <title>Complete genome sequence of Corynebacterium casei LMG S-19264T (=DSM 44701T), isolated from a smear-ripened cheese.</title>
        <authorList>
            <consortium name="US DOE Joint Genome Institute (JGI-PGF)"/>
            <person name="Walter F."/>
            <person name="Albersmeier A."/>
            <person name="Kalinowski J."/>
            <person name="Ruckert C."/>
        </authorList>
    </citation>
    <scope>NUCLEOTIDE SEQUENCE [LARGE SCALE GENOMIC DNA]</scope>
    <source>
        <strain evidence="3 4">IBRC-M 10912</strain>
    </source>
</reference>
<feature type="domain" description="Periplasmic copper-binding protein NosD beta helix" evidence="2">
    <location>
        <begin position="380"/>
        <end position="546"/>
    </location>
</feature>
<comment type="caution">
    <text evidence="3">The sequence shown here is derived from an EMBL/GenBank/DDBJ whole genome shotgun (WGS) entry which is preliminary data.</text>
</comment>
<dbReference type="Pfam" id="PF05048">
    <property type="entry name" value="NosD"/>
    <property type="match status" value="1"/>
</dbReference>
<dbReference type="InterPro" id="IPR008719">
    <property type="entry name" value="N2O_reductase_NosL"/>
</dbReference>
<dbReference type="AlphaFoldDB" id="A0ABD5P2X6"/>
<sequence>MRETRSVWILVAILVVAGGAVGLFTVDAGSTSPEPVNFDDTISMGISLQSQYALEDDIELPRVQVFYSQYRYVVGYYGVETFVDAQQQPNHEQRFGYPLAVYVSDYSGTDLELTDEGYPRTDRFGGWTNAEEAHFVVDSEARTPAGETVIPFSDRADAEAFADEYDGTVLSWEAVLERTFDVDTADTVRQRVDEQRRDADERVAAAAELQDRPESVVVGEDASTIQEAVDEAPANTTVVVPEGTYDENVVVNESITLAGEGTPTIHGDGNGTVVRLNADRAAVVGFDVTGVGNTTRDPDVEIETDTWDHNVELGYGHGDAGVAAVDTSGVLIEDVTIETPANGVLLRDSPDMVVRNVTVNGSEEWAEGFMGVMTMRSPGVIENSTFRHGRDGVYMHRSNGLVVRNNVMEDGRFGVHVMHTSETLIADNRVRDQELSGIIVMTGPELNAIVGNDVRNTPGGIRTAGSNSYIAGNVVIGNELGMTTAAGNSIYEHNLIAGNDVGLQASSIVPSNRVVGNDFVDNDRHATASSGPLRIYTHDGRGNYWEGAIGTAEGGVLDRSYSPTDPVDQRLHRVDGTPALARSPALDAVEGLQGTVPGMRAGSVVDTAPLCEPANPELFADTDWDPDDYACETSVNEETS</sequence>
<accession>A0ABD5P2X6</accession>
<dbReference type="InterPro" id="IPR007742">
    <property type="entry name" value="NosD_dom"/>
</dbReference>
<dbReference type="PANTHER" id="PTHR22990:SF15">
    <property type="entry name" value="F-BOX ONLY PROTEIN 10"/>
    <property type="match status" value="1"/>
</dbReference>
<protein>
    <submittedName>
        <fullName evidence="3">NosD domain-containing protein</fullName>
    </submittedName>
</protein>
<evidence type="ECO:0000313" key="3">
    <source>
        <dbReference type="EMBL" id="MFC4248475.1"/>
    </source>
</evidence>
<dbReference type="Gene3D" id="3.30.70.2050">
    <property type="match status" value="1"/>
</dbReference>
<dbReference type="InterPro" id="IPR011050">
    <property type="entry name" value="Pectin_lyase_fold/virulence"/>
</dbReference>
<dbReference type="InterPro" id="IPR051550">
    <property type="entry name" value="SCF-Subunits/Alg-Epimerases"/>
</dbReference>
<dbReference type="Gene3D" id="2.160.20.10">
    <property type="entry name" value="Single-stranded right-handed beta-helix, Pectin lyase-like"/>
    <property type="match status" value="2"/>
</dbReference>
<dbReference type="EMBL" id="JBHSDJ010000123">
    <property type="protein sequence ID" value="MFC4248475.1"/>
    <property type="molecule type" value="Genomic_DNA"/>
</dbReference>
<gene>
    <name evidence="3" type="ORF">ACFOZ7_16320</name>
</gene>
<name>A0ABD5P2X6_9EURY</name>